<dbReference type="EMBL" id="LT859958">
    <property type="protein sequence ID" value="SMX54984.1"/>
    <property type="molecule type" value="Genomic_DNA"/>
</dbReference>
<dbReference type="InterPro" id="IPR013783">
    <property type="entry name" value="Ig-like_fold"/>
</dbReference>
<dbReference type="InterPro" id="IPR006102">
    <property type="entry name" value="Ig-like_GH2"/>
</dbReference>
<evidence type="ECO:0000313" key="8">
    <source>
        <dbReference type="EMBL" id="SMX54984.1"/>
    </source>
</evidence>
<accession>A0A1Y6K5T2</accession>
<dbReference type="InterPro" id="IPR036156">
    <property type="entry name" value="Beta-gal/glucu_dom_sf"/>
</dbReference>
<protein>
    <submittedName>
        <fullName evidence="8">Glycosyl hydrolase family 2, sugar binding domain protein</fullName>
    </submittedName>
</protein>
<evidence type="ECO:0000259" key="6">
    <source>
        <dbReference type="Pfam" id="PF02836"/>
    </source>
</evidence>
<gene>
    <name evidence="8" type="ORF">CFX1CAM_1919</name>
</gene>
<dbReference type="InterPro" id="IPR006104">
    <property type="entry name" value="Glyco_hydro_2_N"/>
</dbReference>
<dbReference type="InterPro" id="IPR051913">
    <property type="entry name" value="GH2_Domain-Containing"/>
</dbReference>
<keyword evidence="2 8" id="KW-0378">Hydrolase</keyword>
<dbReference type="GO" id="GO:0004553">
    <property type="term" value="F:hydrolase activity, hydrolyzing O-glycosyl compounds"/>
    <property type="evidence" value="ECO:0007669"/>
    <property type="project" value="InterPro"/>
</dbReference>
<dbReference type="SUPFAM" id="SSF49303">
    <property type="entry name" value="beta-Galactosidase/glucuronidase domain"/>
    <property type="match status" value="1"/>
</dbReference>
<reference evidence="9" key="1">
    <citation type="submission" date="2017-05" db="EMBL/GenBank/DDBJ databases">
        <authorList>
            <person name="Kirkegaard R."/>
            <person name="Mcilroy J S."/>
        </authorList>
    </citation>
    <scope>NUCLEOTIDE SEQUENCE [LARGE SCALE GENOMIC DNA]</scope>
</reference>
<dbReference type="SUPFAM" id="SSF51445">
    <property type="entry name" value="(Trans)glycosidases"/>
    <property type="match status" value="1"/>
</dbReference>
<keyword evidence="3" id="KW-0326">Glycosidase</keyword>
<dbReference type="PANTHER" id="PTHR42732">
    <property type="entry name" value="BETA-GALACTOSIDASE"/>
    <property type="match status" value="1"/>
</dbReference>
<dbReference type="KEGG" id="abat:CFX1CAM_1919"/>
<evidence type="ECO:0000256" key="3">
    <source>
        <dbReference type="ARBA" id="ARBA00023295"/>
    </source>
</evidence>
<keyword evidence="9" id="KW-1185">Reference proteome</keyword>
<dbReference type="Proteomes" id="UP000195514">
    <property type="component" value="Chromosome I"/>
</dbReference>
<dbReference type="Pfam" id="PF00703">
    <property type="entry name" value="Glyco_hydro_2"/>
    <property type="match status" value="1"/>
</dbReference>
<dbReference type="Gene3D" id="2.60.120.260">
    <property type="entry name" value="Galactose-binding domain-like"/>
    <property type="match status" value="1"/>
</dbReference>
<name>A0A1Y6K5T2_9CHLR</name>
<dbReference type="GO" id="GO:0005975">
    <property type="term" value="P:carbohydrate metabolic process"/>
    <property type="evidence" value="ECO:0007669"/>
    <property type="project" value="InterPro"/>
</dbReference>
<dbReference type="SUPFAM" id="SSF49785">
    <property type="entry name" value="Galactose-binding domain-like"/>
    <property type="match status" value="1"/>
</dbReference>
<organism evidence="8 9">
    <name type="scientific">Candidatus Brevifilum fermentans</name>
    <dbReference type="NCBI Taxonomy" id="1986204"/>
    <lineage>
        <taxon>Bacteria</taxon>
        <taxon>Bacillati</taxon>
        <taxon>Chloroflexota</taxon>
        <taxon>Anaerolineae</taxon>
        <taxon>Anaerolineales</taxon>
        <taxon>Anaerolineaceae</taxon>
        <taxon>Candidatus Brevifilum</taxon>
    </lineage>
</organism>
<sequence>MTSKPKQIDTKPMHTPWTSDVDPHLPHPEYPRPQMVREQWQNLNGMWDYQVTRKSASPPEAFAGQILVPFPIESTLSGVRRQLHPDEELWYRRQFTVDPAWLPGRTLLHFGAVDWHCRVYVNGKYIGEHVGGYDPFSFDITDALIEDENTLLIWVSDPTDTQPIQRGKQVRKPGFIWYSAHSGIWQTVWLESVPQTYLESIRITPDIDQEWVTIEALIANHVQGCALHARVFDQGQQVAEGSSPGDKPLRLPMPDANLWSPDNPHLYDLELSLHIQDQEIDQVRSYFGMRKFSLARDSRGVLRFCLNNQPLFLYGPLDQGYWPDGLCTPPTDAAIQWEINFIKAAGFNMLRKHIKVESARYYYHCDQVGIIVWQDMVSGGISPKPIWFLFAQQFKALRDTHCYWRLGRSGQESRDQFKLEYQRMISALHNTVSIAIWCPFNEGWGQFDAADIAEWTKTVDPSRLVDHASGWFDQGAGDFKSEHIYFKPLPDPRPDPLRAWVLSEFGGYSLNLPEHAWNPRKDFGYKKFGDSRALTQGYVELLEKQLIPWINAGLSAAVYTQTTDVETEVNGFLTYDRKMLKMDLQTIAAAHHRLMQASINSIEIENECDSSNHALDYNRQPRS</sequence>
<dbReference type="InterPro" id="IPR008979">
    <property type="entry name" value="Galactose-bd-like_sf"/>
</dbReference>
<dbReference type="InterPro" id="IPR017853">
    <property type="entry name" value="GH"/>
</dbReference>
<feature type="domain" description="Glycoside hydrolase family 2 catalytic" evidence="6">
    <location>
        <begin position="334"/>
        <end position="470"/>
    </location>
</feature>
<evidence type="ECO:0000256" key="4">
    <source>
        <dbReference type="SAM" id="MobiDB-lite"/>
    </source>
</evidence>
<dbReference type="PANTHER" id="PTHR42732:SF2">
    <property type="entry name" value="BETA-MANNOSIDASE"/>
    <property type="match status" value="1"/>
</dbReference>
<evidence type="ECO:0000259" key="7">
    <source>
        <dbReference type="Pfam" id="PF02837"/>
    </source>
</evidence>
<dbReference type="Pfam" id="PF02836">
    <property type="entry name" value="Glyco_hydro_2_C"/>
    <property type="match status" value="1"/>
</dbReference>
<feature type="region of interest" description="Disordered" evidence="4">
    <location>
        <begin position="1"/>
        <end position="27"/>
    </location>
</feature>
<feature type="compositionally biased region" description="Basic and acidic residues" evidence="4">
    <location>
        <begin position="1"/>
        <end position="12"/>
    </location>
</feature>
<evidence type="ECO:0000313" key="9">
    <source>
        <dbReference type="Proteomes" id="UP000195514"/>
    </source>
</evidence>
<feature type="domain" description="Glycosyl hydrolases family 2 sugar binding" evidence="7">
    <location>
        <begin position="87"/>
        <end position="190"/>
    </location>
</feature>
<feature type="domain" description="Glycoside hydrolase family 2 immunoglobulin-like beta-sandwich" evidence="5">
    <location>
        <begin position="196"/>
        <end position="290"/>
    </location>
</feature>
<dbReference type="Pfam" id="PF02837">
    <property type="entry name" value="Glyco_hydro_2_N"/>
    <property type="match status" value="1"/>
</dbReference>
<evidence type="ECO:0000256" key="1">
    <source>
        <dbReference type="ARBA" id="ARBA00007401"/>
    </source>
</evidence>
<dbReference type="AlphaFoldDB" id="A0A1Y6K5T2"/>
<proteinExistence type="inferred from homology"/>
<dbReference type="Gene3D" id="3.20.20.80">
    <property type="entry name" value="Glycosidases"/>
    <property type="match status" value="1"/>
</dbReference>
<evidence type="ECO:0000256" key="2">
    <source>
        <dbReference type="ARBA" id="ARBA00022801"/>
    </source>
</evidence>
<dbReference type="Gene3D" id="2.60.40.10">
    <property type="entry name" value="Immunoglobulins"/>
    <property type="match status" value="1"/>
</dbReference>
<dbReference type="RefSeq" id="WP_087862782.1">
    <property type="nucleotide sequence ID" value="NZ_LT859958.1"/>
</dbReference>
<comment type="similarity">
    <text evidence="1">Belongs to the glycosyl hydrolase 2 family.</text>
</comment>
<evidence type="ECO:0000259" key="5">
    <source>
        <dbReference type="Pfam" id="PF00703"/>
    </source>
</evidence>
<dbReference type="InterPro" id="IPR006103">
    <property type="entry name" value="Glyco_hydro_2_cat"/>
</dbReference>
<dbReference type="OrthoDB" id="9762066at2"/>